<gene>
    <name evidence="1" type="ORF">KI387_016698</name>
</gene>
<reference evidence="1 2" key="1">
    <citation type="journal article" date="2021" name="Nat. Plants">
        <title>The Taxus genome provides insights into paclitaxel biosynthesis.</title>
        <authorList>
            <person name="Xiong X."/>
            <person name="Gou J."/>
            <person name="Liao Q."/>
            <person name="Li Y."/>
            <person name="Zhou Q."/>
            <person name="Bi G."/>
            <person name="Li C."/>
            <person name="Du R."/>
            <person name="Wang X."/>
            <person name="Sun T."/>
            <person name="Guo L."/>
            <person name="Liang H."/>
            <person name="Lu P."/>
            <person name="Wu Y."/>
            <person name="Zhang Z."/>
            <person name="Ro D.K."/>
            <person name="Shang Y."/>
            <person name="Huang S."/>
            <person name="Yan J."/>
        </authorList>
    </citation>
    <scope>NUCLEOTIDE SEQUENCE [LARGE SCALE GENOMIC DNA]</scope>
    <source>
        <strain evidence="1">Ta-2019</strain>
    </source>
</reference>
<keyword evidence="2" id="KW-1185">Reference proteome</keyword>
<dbReference type="AlphaFoldDB" id="A0AA38GF35"/>
<accession>A0AA38GF35</accession>
<evidence type="ECO:0000313" key="2">
    <source>
        <dbReference type="Proteomes" id="UP000824469"/>
    </source>
</evidence>
<dbReference type="Proteomes" id="UP000824469">
    <property type="component" value="Unassembled WGS sequence"/>
</dbReference>
<proteinExistence type="predicted"/>
<name>A0AA38GF35_TAXCH</name>
<protein>
    <submittedName>
        <fullName evidence="1">Uncharacterized protein</fullName>
    </submittedName>
</protein>
<evidence type="ECO:0000313" key="1">
    <source>
        <dbReference type="EMBL" id="KAH9322059.1"/>
    </source>
</evidence>
<organism evidence="1 2">
    <name type="scientific">Taxus chinensis</name>
    <name type="common">Chinese yew</name>
    <name type="synonym">Taxus wallichiana var. chinensis</name>
    <dbReference type="NCBI Taxonomy" id="29808"/>
    <lineage>
        <taxon>Eukaryota</taxon>
        <taxon>Viridiplantae</taxon>
        <taxon>Streptophyta</taxon>
        <taxon>Embryophyta</taxon>
        <taxon>Tracheophyta</taxon>
        <taxon>Spermatophyta</taxon>
        <taxon>Pinopsida</taxon>
        <taxon>Pinidae</taxon>
        <taxon>Conifers II</taxon>
        <taxon>Cupressales</taxon>
        <taxon>Taxaceae</taxon>
        <taxon>Taxus</taxon>
    </lineage>
</organism>
<comment type="caution">
    <text evidence="1">The sequence shown here is derived from an EMBL/GenBank/DDBJ whole genome shotgun (WGS) entry which is preliminary data.</text>
</comment>
<sequence length="140" mass="15528">MKETMKMEEVLVNGREENAVEDPLCEVGAENKVNGDREAIVSAENGPLTVPHMATSHDKITMVKTWTPCLWGMVKTWTACLWGMVKRSIACEEEDDVAAEVCLLEDMKMEKKDVQVNVHDADLKEALCGENEGSVAVEMT</sequence>
<dbReference type="EMBL" id="JAHRHJ020000003">
    <property type="protein sequence ID" value="KAH9322059.1"/>
    <property type="molecule type" value="Genomic_DNA"/>
</dbReference>